<proteinExistence type="inferred from homology"/>
<accession>A0A3N6MSW5</accession>
<dbReference type="OrthoDB" id="9799640at2"/>
<evidence type="ECO:0000256" key="5">
    <source>
        <dbReference type="ARBA" id="ARBA00023014"/>
    </source>
</evidence>
<dbReference type="SUPFAM" id="SSF54292">
    <property type="entry name" value="2Fe-2S ferredoxin-like"/>
    <property type="match status" value="1"/>
</dbReference>
<sequence length="107" mass="11424">MPKVSFTSHDGVTTEVEAADGVTLMQIALEQGIGGISGDCGGACQCCTCHVFVDDAWQSRLPSLDDLEDAMLDSTAEPRRTNSRLSCQLTMRAELDGLIVHLPATQI</sequence>
<dbReference type="Pfam" id="PF00111">
    <property type="entry name" value="Fer2"/>
    <property type="match status" value="1"/>
</dbReference>
<evidence type="ECO:0000256" key="2">
    <source>
        <dbReference type="ARBA" id="ARBA00022714"/>
    </source>
</evidence>
<dbReference type="Gene3D" id="3.10.20.30">
    <property type="match status" value="1"/>
</dbReference>
<dbReference type="AlphaFoldDB" id="A0A3N6MSW5"/>
<evidence type="ECO:0000256" key="3">
    <source>
        <dbReference type="ARBA" id="ARBA00022723"/>
    </source>
</evidence>
<dbReference type="GO" id="GO:0046872">
    <property type="term" value="F:metal ion binding"/>
    <property type="evidence" value="ECO:0007669"/>
    <property type="project" value="UniProtKB-KW"/>
</dbReference>
<dbReference type="PANTHER" id="PTHR23426:SF65">
    <property type="entry name" value="FERREDOXIN-2, MITOCHONDRIAL"/>
    <property type="match status" value="1"/>
</dbReference>
<keyword evidence="2" id="KW-0001">2Fe-2S</keyword>
<comment type="cofactor">
    <cofactor evidence="6">
        <name>[2Fe-2S] cluster</name>
        <dbReference type="ChEBI" id="CHEBI:190135"/>
    </cofactor>
</comment>
<dbReference type="GO" id="GO:0140647">
    <property type="term" value="P:P450-containing electron transport chain"/>
    <property type="evidence" value="ECO:0007669"/>
    <property type="project" value="InterPro"/>
</dbReference>
<reference evidence="8 9" key="1">
    <citation type="submission" date="2018-11" db="EMBL/GenBank/DDBJ databases">
        <title>Paraburkholderia sp. DHOA04, isolated from soil.</title>
        <authorList>
            <person name="Gao Z.-H."/>
            <person name="Qiu L.-H."/>
            <person name="Fu J.-C."/>
        </authorList>
    </citation>
    <scope>NUCLEOTIDE SEQUENCE [LARGE SCALE GENOMIC DNA]</scope>
    <source>
        <strain evidence="8 9">DHOA04</strain>
    </source>
</reference>
<feature type="domain" description="2Fe-2S ferredoxin-type" evidence="7">
    <location>
        <begin position="2"/>
        <end position="106"/>
    </location>
</feature>
<dbReference type="GO" id="GO:0009055">
    <property type="term" value="F:electron transfer activity"/>
    <property type="evidence" value="ECO:0007669"/>
    <property type="project" value="TreeGrafter"/>
</dbReference>
<dbReference type="GO" id="GO:0051537">
    <property type="term" value="F:2 iron, 2 sulfur cluster binding"/>
    <property type="evidence" value="ECO:0007669"/>
    <property type="project" value="UniProtKB-KW"/>
</dbReference>
<keyword evidence="9" id="KW-1185">Reference proteome</keyword>
<comment type="caution">
    <text evidence="8">The sequence shown here is derived from an EMBL/GenBank/DDBJ whole genome shotgun (WGS) entry which is preliminary data.</text>
</comment>
<dbReference type="PROSITE" id="PS51085">
    <property type="entry name" value="2FE2S_FER_2"/>
    <property type="match status" value="1"/>
</dbReference>
<dbReference type="RefSeq" id="WP_124152060.1">
    <property type="nucleotide sequence ID" value="NZ_RQIS01000011.1"/>
</dbReference>
<evidence type="ECO:0000256" key="1">
    <source>
        <dbReference type="ARBA" id="ARBA00010914"/>
    </source>
</evidence>
<dbReference type="CDD" id="cd00207">
    <property type="entry name" value="fer2"/>
    <property type="match status" value="1"/>
</dbReference>
<dbReference type="PANTHER" id="PTHR23426">
    <property type="entry name" value="FERREDOXIN/ADRENODOXIN"/>
    <property type="match status" value="1"/>
</dbReference>
<dbReference type="InterPro" id="IPR001041">
    <property type="entry name" value="2Fe-2S_ferredoxin-type"/>
</dbReference>
<keyword evidence="3" id="KW-0479">Metal-binding</keyword>
<evidence type="ECO:0000256" key="6">
    <source>
        <dbReference type="ARBA" id="ARBA00034078"/>
    </source>
</evidence>
<evidence type="ECO:0000259" key="7">
    <source>
        <dbReference type="PROSITE" id="PS51085"/>
    </source>
</evidence>
<keyword evidence="5" id="KW-0411">Iron-sulfur</keyword>
<organism evidence="8 9">
    <name type="scientific">Paraburkholderia dinghuensis</name>
    <dbReference type="NCBI Taxonomy" id="2305225"/>
    <lineage>
        <taxon>Bacteria</taxon>
        <taxon>Pseudomonadati</taxon>
        <taxon>Pseudomonadota</taxon>
        <taxon>Betaproteobacteria</taxon>
        <taxon>Burkholderiales</taxon>
        <taxon>Burkholderiaceae</taxon>
        <taxon>Paraburkholderia</taxon>
    </lineage>
</organism>
<dbReference type="GO" id="GO:0005829">
    <property type="term" value="C:cytosol"/>
    <property type="evidence" value="ECO:0007669"/>
    <property type="project" value="TreeGrafter"/>
</dbReference>
<dbReference type="InterPro" id="IPR036010">
    <property type="entry name" value="2Fe-2S_ferredoxin-like_sf"/>
</dbReference>
<protein>
    <submittedName>
        <fullName evidence="8">2Fe-2S ferredoxin</fullName>
    </submittedName>
</protein>
<dbReference type="EMBL" id="RQIS01000011">
    <property type="protein sequence ID" value="RQH04925.1"/>
    <property type="molecule type" value="Genomic_DNA"/>
</dbReference>
<dbReference type="InterPro" id="IPR001055">
    <property type="entry name" value="Adrenodoxin-like"/>
</dbReference>
<evidence type="ECO:0000256" key="4">
    <source>
        <dbReference type="ARBA" id="ARBA00023004"/>
    </source>
</evidence>
<dbReference type="InterPro" id="IPR012675">
    <property type="entry name" value="Beta-grasp_dom_sf"/>
</dbReference>
<evidence type="ECO:0000313" key="8">
    <source>
        <dbReference type="EMBL" id="RQH04925.1"/>
    </source>
</evidence>
<dbReference type="PRINTS" id="PR00355">
    <property type="entry name" value="ADRENODOXIN"/>
</dbReference>
<dbReference type="Proteomes" id="UP000272778">
    <property type="component" value="Unassembled WGS sequence"/>
</dbReference>
<comment type="similarity">
    <text evidence="1">Belongs to the adrenodoxin/putidaredoxin family.</text>
</comment>
<name>A0A3N6MSW5_9BURK</name>
<keyword evidence="4" id="KW-0408">Iron</keyword>
<evidence type="ECO:0000313" key="9">
    <source>
        <dbReference type="Proteomes" id="UP000272778"/>
    </source>
</evidence>
<gene>
    <name evidence="8" type="ORF">D1Y85_16040</name>
</gene>